<dbReference type="Pfam" id="PF02779">
    <property type="entry name" value="Transket_pyr"/>
    <property type="match status" value="1"/>
</dbReference>
<comment type="catalytic activity">
    <reaction evidence="10">
        <text>D-glyceraldehyde 3-phosphate + pyruvate + H(+) = 1-deoxy-D-xylulose 5-phosphate + CO2</text>
        <dbReference type="Rhea" id="RHEA:12605"/>
        <dbReference type="ChEBI" id="CHEBI:15361"/>
        <dbReference type="ChEBI" id="CHEBI:15378"/>
        <dbReference type="ChEBI" id="CHEBI:16526"/>
        <dbReference type="ChEBI" id="CHEBI:57792"/>
        <dbReference type="ChEBI" id="CHEBI:59776"/>
        <dbReference type="EC" id="2.2.1.7"/>
    </reaction>
</comment>
<dbReference type="PROSITE" id="PS00801">
    <property type="entry name" value="TRANSKETOLASE_1"/>
    <property type="match status" value="1"/>
</dbReference>
<comment type="pathway">
    <text evidence="1 10">Metabolic intermediate biosynthesis; 1-deoxy-D-xylulose 5-phosphate biosynthesis; 1-deoxy-D-xylulose 5-phosphate from D-glyceraldehyde 3-phosphate and pyruvate: step 1/1.</text>
</comment>
<dbReference type="GO" id="GO:0019288">
    <property type="term" value="P:isopentenyl diphosphate biosynthetic process, methylerythritol 4-phosphate pathway"/>
    <property type="evidence" value="ECO:0007669"/>
    <property type="project" value="TreeGrafter"/>
</dbReference>
<comment type="cofactor">
    <cofactor evidence="10">
        <name>thiamine diphosphate</name>
        <dbReference type="ChEBI" id="CHEBI:58937"/>
    </cofactor>
    <text evidence="10">Binds 1 thiamine pyrophosphate per subunit.</text>
</comment>
<dbReference type="NCBIfam" id="TIGR00204">
    <property type="entry name" value="dxs"/>
    <property type="match status" value="1"/>
</dbReference>
<evidence type="ECO:0000256" key="2">
    <source>
        <dbReference type="ARBA" id="ARBA00011081"/>
    </source>
</evidence>
<reference evidence="13" key="1">
    <citation type="journal article" date="2015" name="MBio">
        <title>Genome-Resolved Metagenomic Analysis Reveals Roles for Candidate Phyla and Other Microbial Community Members in Biogeochemical Transformations in Oil Reservoirs.</title>
        <authorList>
            <person name="Hu P."/>
            <person name="Tom L."/>
            <person name="Singh A."/>
            <person name="Thomas B.C."/>
            <person name="Baker B.J."/>
            <person name="Piceno Y.M."/>
            <person name="Andersen G.L."/>
            <person name="Banfield J.F."/>
        </authorList>
    </citation>
    <scope>NUCLEOTIDE SEQUENCE [LARGE SCALE GENOMIC DNA]</scope>
</reference>
<keyword evidence="9 10" id="KW-0414">Isoprene biosynthesis</keyword>
<dbReference type="EMBL" id="LGGX01000007">
    <property type="protein sequence ID" value="KUK87178.1"/>
    <property type="molecule type" value="Genomic_DNA"/>
</dbReference>
<feature type="binding site" evidence="10">
    <location>
        <position position="146"/>
    </location>
    <ligand>
        <name>Mg(2+)</name>
        <dbReference type="ChEBI" id="CHEBI:18420"/>
    </ligand>
</feature>
<keyword evidence="8 10" id="KW-0786">Thiamine pyrophosphate</keyword>
<dbReference type="InterPro" id="IPR005477">
    <property type="entry name" value="Dxylulose-5-P_synthase"/>
</dbReference>
<comment type="function">
    <text evidence="10">Catalyzes the acyloin condensation reaction between C atoms 2 and 3 of pyruvate and glyceraldehyde 3-phosphate to yield 1-deoxy-D-xylulose-5-phosphate (DXP).</text>
</comment>
<dbReference type="GO" id="GO:0000287">
    <property type="term" value="F:magnesium ion binding"/>
    <property type="evidence" value="ECO:0007669"/>
    <property type="project" value="UniProtKB-UniRule"/>
</dbReference>
<dbReference type="PANTHER" id="PTHR43322:SF5">
    <property type="entry name" value="1-DEOXY-D-XYLULOSE-5-PHOSPHATE SYNTHASE, CHLOROPLASTIC"/>
    <property type="match status" value="1"/>
</dbReference>
<evidence type="ECO:0000259" key="11">
    <source>
        <dbReference type="SMART" id="SM00861"/>
    </source>
</evidence>
<feature type="domain" description="Transketolase-like pyrimidine-binding" evidence="11">
    <location>
        <begin position="317"/>
        <end position="482"/>
    </location>
</feature>
<dbReference type="InterPro" id="IPR033248">
    <property type="entry name" value="Transketolase_C"/>
</dbReference>
<feature type="binding site" evidence="10">
    <location>
        <position position="368"/>
    </location>
    <ligand>
        <name>thiamine diphosphate</name>
        <dbReference type="ChEBI" id="CHEBI:58937"/>
    </ligand>
</feature>
<feature type="binding site" evidence="10">
    <location>
        <position position="74"/>
    </location>
    <ligand>
        <name>thiamine diphosphate</name>
        <dbReference type="ChEBI" id="CHEBI:58937"/>
    </ligand>
</feature>
<feature type="binding site" evidence="10">
    <location>
        <position position="175"/>
    </location>
    <ligand>
        <name>Mg(2+)</name>
        <dbReference type="ChEBI" id="CHEBI:18420"/>
    </ligand>
</feature>
<keyword evidence="7 10" id="KW-0784">Thiamine biosynthesis</keyword>
<name>A0A101I2S5_UNCT6</name>
<dbReference type="AlphaFoldDB" id="A0A101I2S5"/>
<dbReference type="PANTHER" id="PTHR43322">
    <property type="entry name" value="1-D-DEOXYXYLULOSE 5-PHOSPHATE SYNTHASE-RELATED"/>
    <property type="match status" value="1"/>
</dbReference>
<dbReference type="SUPFAM" id="SSF52922">
    <property type="entry name" value="TK C-terminal domain-like"/>
    <property type="match status" value="1"/>
</dbReference>
<evidence type="ECO:0000256" key="7">
    <source>
        <dbReference type="ARBA" id="ARBA00022977"/>
    </source>
</evidence>
<sequence length="629" mass="70893">MDEILKRVNSPKDLKELSIEELYQLASDIRYFIIENTSKTGGHLAPSLGAVELIISLHYVFSSPKDKIIFDVGHQSYAHKILTGRKDRFSTLRTYKGISGFNNIFESEHDQLTVGHAGTSLSAALGMAVARDLKKEKFEIINVIGDGSMTNGLVYEALNNLATLKNKVIIVLNDNNMSISQNVGGISQYLNKLQRTPVYTNLKNDLWQLMGKLPDGLSQKTRDIARRMKESLKNFFIPTIFFEEFGVRYLGPFDGHKIEELITTFKYAKDYPLPILIHVITQKGRGYIFAEKDPTKFHGLGKFDKETGLSEKTSNKPKYTDVFGKSLTELAKKNDRIIGITAAMPDGTGLSHLRKEIPERFFDVGIAEEHAVLFSVGLSLQGFKPVCAIYSTFLQRGYDQLIHDVSLMKRNIFFVLDRAGIVGDDGPTHHGLFDLSYLRTVPDMVIMSPKDEDELRSMVKLGIEYNEGPIALRYPRGEGYGVDISNEIKEIEFGKGEIILDGEKIIIVAIGSMVYPSKDAALKIQEKYGFLPTVINARFLRPFDSKLLFSKIKNDETILTVEENILSGGFGEYVRRIVSENGYKNRVINIGINDKFVEMGSVSILKEVERINEKSIFERLEEIIDEKHS</sequence>
<dbReference type="SMART" id="SM00861">
    <property type="entry name" value="Transket_pyr"/>
    <property type="match status" value="1"/>
</dbReference>
<evidence type="ECO:0000256" key="10">
    <source>
        <dbReference type="HAMAP-Rule" id="MF_00315"/>
    </source>
</evidence>
<comment type="similarity">
    <text evidence="2 10">Belongs to the transketolase family. DXPS subfamily.</text>
</comment>
<evidence type="ECO:0000256" key="8">
    <source>
        <dbReference type="ARBA" id="ARBA00023052"/>
    </source>
</evidence>
<gene>
    <name evidence="10" type="primary">dxs</name>
    <name evidence="12" type="ORF">XE03_0974</name>
</gene>
<dbReference type="Gene3D" id="3.40.50.970">
    <property type="match status" value="2"/>
</dbReference>
<dbReference type="CDD" id="cd02007">
    <property type="entry name" value="TPP_DXS"/>
    <property type="match status" value="1"/>
</dbReference>
<feature type="binding site" evidence="10">
    <location>
        <position position="287"/>
    </location>
    <ligand>
        <name>thiamine diphosphate</name>
        <dbReference type="ChEBI" id="CHEBI:58937"/>
    </ligand>
</feature>
<feature type="binding site" evidence="10">
    <location>
        <position position="175"/>
    </location>
    <ligand>
        <name>thiamine diphosphate</name>
        <dbReference type="ChEBI" id="CHEBI:58937"/>
    </ligand>
</feature>
<evidence type="ECO:0000256" key="4">
    <source>
        <dbReference type="ARBA" id="ARBA00022679"/>
    </source>
</evidence>
<feature type="binding site" evidence="10">
    <location>
        <begin position="147"/>
        <end position="148"/>
    </location>
    <ligand>
        <name>thiamine diphosphate</name>
        <dbReference type="ChEBI" id="CHEBI:58937"/>
    </ligand>
</feature>
<proteinExistence type="inferred from homology"/>
<evidence type="ECO:0000256" key="3">
    <source>
        <dbReference type="ARBA" id="ARBA00011738"/>
    </source>
</evidence>
<keyword evidence="4 10" id="KW-0808">Transferase</keyword>
<dbReference type="InterPro" id="IPR005475">
    <property type="entry name" value="Transketolase-like_Pyr-bd"/>
</dbReference>
<feature type="binding site" evidence="10">
    <location>
        <begin position="115"/>
        <end position="117"/>
    </location>
    <ligand>
        <name>thiamine diphosphate</name>
        <dbReference type="ChEBI" id="CHEBI:58937"/>
    </ligand>
</feature>
<dbReference type="Pfam" id="PF13292">
    <property type="entry name" value="DXP_synthase_N"/>
    <property type="match status" value="1"/>
</dbReference>
<comment type="caution">
    <text evidence="12">The sequence shown here is derived from an EMBL/GenBank/DDBJ whole genome shotgun (WGS) entry which is preliminary data.</text>
</comment>
<dbReference type="InterPro" id="IPR049557">
    <property type="entry name" value="Transketolase_CS"/>
</dbReference>
<keyword evidence="6 10" id="KW-0460">Magnesium</keyword>
<dbReference type="InterPro" id="IPR029061">
    <property type="entry name" value="THDP-binding"/>
</dbReference>
<dbReference type="UniPathway" id="UPA00064">
    <property type="reaction ID" value="UER00091"/>
</dbReference>
<dbReference type="Proteomes" id="UP000053467">
    <property type="component" value="Unassembled WGS sequence"/>
</dbReference>
<dbReference type="InterPro" id="IPR009014">
    <property type="entry name" value="Transketo_C/PFOR_II"/>
</dbReference>
<dbReference type="GO" id="GO:0016114">
    <property type="term" value="P:terpenoid biosynthetic process"/>
    <property type="evidence" value="ECO:0007669"/>
    <property type="project" value="UniProtKB-UniRule"/>
</dbReference>
<evidence type="ECO:0000256" key="9">
    <source>
        <dbReference type="ARBA" id="ARBA00023229"/>
    </source>
</evidence>
<comment type="cofactor">
    <cofactor evidence="10">
        <name>Mg(2+)</name>
        <dbReference type="ChEBI" id="CHEBI:18420"/>
    </cofactor>
    <text evidence="10">Binds 1 Mg(2+) ion per subunit.</text>
</comment>
<dbReference type="GO" id="GO:0009228">
    <property type="term" value="P:thiamine biosynthetic process"/>
    <property type="evidence" value="ECO:0007669"/>
    <property type="project" value="UniProtKB-UniRule"/>
</dbReference>
<dbReference type="FunFam" id="3.40.50.970:FF:000005">
    <property type="entry name" value="1-deoxy-D-xylulose-5-phosphate synthase"/>
    <property type="match status" value="1"/>
</dbReference>
<evidence type="ECO:0000256" key="6">
    <source>
        <dbReference type="ARBA" id="ARBA00022842"/>
    </source>
</evidence>
<keyword evidence="5 10" id="KW-0479">Metal-binding</keyword>
<evidence type="ECO:0000313" key="13">
    <source>
        <dbReference type="Proteomes" id="UP000053467"/>
    </source>
</evidence>
<dbReference type="CDD" id="cd07033">
    <property type="entry name" value="TPP_PYR_DXS_TK_like"/>
    <property type="match status" value="1"/>
</dbReference>
<dbReference type="EC" id="2.2.1.7" evidence="10"/>
<dbReference type="GO" id="GO:0030976">
    <property type="term" value="F:thiamine pyrophosphate binding"/>
    <property type="evidence" value="ECO:0007669"/>
    <property type="project" value="UniProtKB-UniRule"/>
</dbReference>
<dbReference type="Pfam" id="PF02780">
    <property type="entry name" value="Transketolase_C"/>
    <property type="match status" value="1"/>
</dbReference>
<accession>A0A101I2S5</accession>
<dbReference type="PATRIC" id="fig|1635277.3.peg.748"/>
<comment type="subunit">
    <text evidence="3 10">Homodimer.</text>
</comment>
<evidence type="ECO:0000256" key="1">
    <source>
        <dbReference type="ARBA" id="ARBA00004980"/>
    </source>
</evidence>
<dbReference type="InterPro" id="IPR020826">
    <property type="entry name" value="Transketolase_BS"/>
</dbReference>
<dbReference type="HAMAP" id="MF_00315">
    <property type="entry name" value="DXP_synth"/>
    <property type="match status" value="1"/>
</dbReference>
<dbReference type="NCBIfam" id="NF003933">
    <property type="entry name" value="PRK05444.2-2"/>
    <property type="match status" value="1"/>
</dbReference>
<evidence type="ECO:0000256" key="5">
    <source>
        <dbReference type="ARBA" id="ARBA00022723"/>
    </source>
</evidence>
<dbReference type="GO" id="GO:0005829">
    <property type="term" value="C:cytosol"/>
    <property type="evidence" value="ECO:0007669"/>
    <property type="project" value="TreeGrafter"/>
</dbReference>
<protein>
    <recommendedName>
        <fullName evidence="10">1-deoxy-D-xylulose-5-phosphate synthase</fullName>
        <ecNumber evidence="10">2.2.1.7</ecNumber>
    </recommendedName>
    <alternativeName>
        <fullName evidence="10">1-deoxyxylulose-5-phosphate synthase</fullName>
        <shortName evidence="10">DXP synthase</shortName>
        <shortName evidence="10">DXPS</shortName>
    </alternativeName>
</protein>
<dbReference type="SUPFAM" id="SSF52518">
    <property type="entry name" value="Thiamin diphosphate-binding fold (THDP-binding)"/>
    <property type="match status" value="2"/>
</dbReference>
<organism evidence="12 13">
    <name type="scientific">candidate division TA06 bacterium 34_109</name>
    <dbReference type="NCBI Taxonomy" id="1635277"/>
    <lineage>
        <taxon>Bacteria</taxon>
        <taxon>Bacteria division TA06</taxon>
    </lineage>
</organism>
<dbReference type="GO" id="GO:0008661">
    <property type="term" value="F:1-deoxy-D-xylulose-5-phosphate synthase activity"/>
    <property type="evidence" value="ECO:0007669"/>
    <property type="project" value="UniProtKB-UniRule"/>
</dbReference>
<dbReference type="Gene3D" id="3.40.50.920">
    <property type="match status" value="1"/>
</dbReference>
<dbReference type="PROSITE" id="PS00802">
    <property type="entry name" value="TRANSKETOLASE_2"/>
    <property type="match status" value="1"/>
</dbReference>
<evidence type="ECO:0000313" key="12">
    <source>
        <dbReference type="EMBL" id="KUK87178.1"/>
    </source>
</evidence>